<keyword evidence="3" id="KW-0677">Repeat</keyword>
<evidence type="ECO:0000313" key="9">
    <source>
        <dbReference type="RefSeq" id="XP_030064549.1"/>
    </source>
</evidence>
<dbReference type="SUPFAM" id="SSF47986">
    <property type="entry name" value="DEATH domain"/>
    <property type="match status" value="2"/>
</dbReference>
<dbReference type="PROSITE" id="PS50168">
    <property type="entry name" value="DED"/>
    <property type="match status" value="2"/>
</dbReference>
<evidence type="ECO:0000256" key="3">
    <source>
        <dbReference type="ARBA" id="ARBA00022737"/>
    </source>
</evidence>
<sequence length="480" mass="54933">MNVLTKVPAAIIHQIEQELDRDEQEMMLFLCRDILDFPRLDVREILDTLNEMGKLLPCGLSELLYRMRRYDLLKKILKIGKASVEADLASHPHLVSDYRVLMVELSEALEKEDVDSLIFILQDYAGRLTKVKSFLSAVVELEKLNLLAPDQLDLLEDSFKNIQRKDLKLRIQKYKQTAPSLSRNSQQSYVNAIQMPLSNLAISTLNRVTENKGSMNGNHATQAGPIQLSVQESGEYNSQWFGDRYRMQTQPLGICVIIDCIGNDGGMLTETFTALHFKVRCDMYVRIEDLKQILQNVASMPEHRVYDSFVCVLVSRGNSHSVFGIDQDVPALQLDWVKNYFTGEACPGLRGKPKLFFIQNYVEHRSYRDAASSVEVDGNEHINSENGRFQHSSIPSEADIVWSQCKLNVSVLERSPSSPSYFLSALCQLLRDHQRLHLLDILTELNNRIYGKNTLSSPKEQYSLQLQHTLRKKLFLTQRH</sequence>
<evidence type="ECO:0000313" key="12">
    <source>
        <dbReference type="RefSeq" id="XP_030064552.1"/>
    </source>
</evidence>
<evidence type="ECO:0000259" key="5">
    <source>
        <dbReference type="PROSITE" id="PS50168"/>
    </source>
</evidence>
<dbReference type="GO" id="GO:0004197">
    <property type="term" value="F:cysteine-type endopeptidase activity"/>
    <property type="evidence" value="ECO:0007669"/>
    <property type="project" value="InterPro"/>
</dbReference>
<dbReference type="InterPro" id="IPR029030">
    <property type="entry name" value="Caspase-like_dom_sf"/>
</dbReference>
<protein>
    <submittedName>
        <fullName evidence="9 10">CASP8 and FADD-like apoptosis regulator isoform X1</fullName>
    </submittedName>
</protein>
<dbReference type="PROSITE" id="PS50208">
    <property type="entry name" value="CASPASE_P20"/>
    <property type="match status" value="1"/>
</dbReference>
<dbReference type="GO" id="GO:0006915">
    <property type="term" value="P:apoptotic process"/>
    <property type="evidence" value="ECO:0007669"/>
    <property type="project" value="UniProtKB-KW"/>
</dbReference>
<dbReference type="CDD" id="cd08337">
    <property type="entry name" value="DED_c-FLIP_r1"/>
    <property type="match status" value="1"/>
</dbReference>
<dbReference type="SMART" id="SM00031">
    <property type="entry name" value="DED"/>
    <property type="match status" value="2"/>
</dbReference>
<feature type="domain" description="Caspase family p10" evidence="6">
    <location>
        <begin position="394"/>
        <end position="478"/>
    </location>
</feature>
<reference evidence="9 10" key="1">
    <citation type="submission" date="2025-04" db="UniProtKB">
        <authorList>
            <consortium name="RefSeq"/>
        </authorList>
    </citation>
    <scope>IDENTIFICATION</scope>
</reference>
<dbReference type="RefSeq" id="XP_030064552.1">
    <property type="nucleotide sequence ID" value="XM_030208692.1"/>
</dbReference>
<evidence type="ECO:0000256" key="1">
    <source>
        <dbReference type="ARBA" id="ARBA00010134"/>
    </source>
</evidence>
<dbReference type="SMART" id="SM00115">
    <property type="entry name" value="CASc"/>
    <property type="match status" value="1"/>
</dbReference>
<dbReference type="InterPro" id="IPR011600">
    <property type="entry name" value="Pept_C14_caspase"/>
</dbReference>
<comment type="similarity">
    <text evidence="1 4">Belongs to the peptidase C14A family.</text>
</comment>
<dbReference type="Pfam" id="PF01335">
    <property type="entry name" value="DED"/>
    <property type="match status" value="2"/>
</dbReference>
<evidence type="ECO:0000256" key="4">
    <source>
        <dbReference type="RuleBase" id="RU003971"/>
    </source>
</evidence>
<dbReference type="CDD" id="cd08340">
    <property type="entry name" value="DED_c-FLIP_r2"/>
    <property type="match status" value="1"/>
</dbReference>
<evidence type="ECO:0000256" key="2">
    <source>
        <dbReference type="ARBA" id="ARBA00022703"/>
    </source>
</evidence>
<dbReference type="FunFam" id="1.10.533.10:FF:000016">
    <property type="entry name" value="CASP8 and FADD-like apoptosis regulator"/>
    <property type="match status" value="1"/>
</dbReference>
<evidence type="ECO:0000313" key="8">
    <source>
        <dbReference type="Proteomes" id="UP000515156"/>
    </source>
</evidence>
<dbReference type="PANTHER" id="PTHR48169:SF3">
    <property type="entry name" value="CASP8 AND FADD LIKE APOPTOSIS REGULATOR"/>
    <property type="match status" value="1"/>
</dbReference>
<feature type="domain" description="DED" evidence="5">
    <location>
        <begin position="7"/>
        <end position="78"/>
    </location>
</feature>
<dbReference type="Proteomes" id="UP000515156">
    <property type="component" value="Chromosome 7"/>
</dbReference>
<feature type="domain" description="Caspase family p20" evidence="7">
    <location>
        <begin position="264"/>
        <end position="359"/>
    </location>
</feature>
<dbReference type="InterPro" id="IPR011029">
    <property type="entry name" value="DEATH-like_dom_sf"/>
</dbReference>
<dbReference type="InterPro" id="IPR001875">
    <property type="entry name" value="DED_dom"/>
</dbReference>
<dbReference type="PROSITE" id="PS50207">
    <property type="entry name" value="CASPASE_P10"/>
    <property type="match status" value="1"/>
</dbReference>
<accession>A0A6P7YMZ0</accession>
<feature type="domain" description="DED" evidence="5">
    <location>
        <begin position="97"/>
        <end position="173"/>
    </location>
</feature>
<dbReference type="RefSeq" id="XP_030064549.1">
    <property type="nucleotide sequence ID" value="XM_030208689.1"/>
</dbReference>
<dbReference type="RefSeq" id="XP_030064550.1">
    <property type="nucleotide sequence ID" value="XM_030208690.1"/>
</dbReference>
<dbReference type="InterPro" id="IPR001309">
    <property type="entry name" value="Pept_C14_p20"/>
</dbReference>
<dbReference type="GO" id="GO:0042981">
    <property type="term" value="P:regulation of apoptotic process"/>
    <property type="evidence" value="ECO:0007669"/>
    <property type="project" value="InterPro"/>
</dbReference>
<dbReference type="PANTHER" id="PTHR48169">
    <property type="entry name" value="DED DOMAIN-CONTAINING PROTEIN"/>
    <property type="match status" value="1"/>
</dbReference>
<dbReference type="CTD" id="8837"/>
<dbReference type="KEGG" id="muo:115473678"/>
<dbReference type="Gene3D" id="1.10.533.10">
    <property type="entry name" value="Death Domain, Fas"/>
    <property type="match status" value="2"/>
</dbReference>
<dbReference type="GeneID" id="115473678"/>
<proteinExistence type="inferred from homology"/>
<dbReference type="GO" id="GO:0005737">
    <property type="term" value="C:cytoplasm"/>
    <property type="evidence" value="ECO:0007669"/>
    <property type="project" value="UniProtKB-ARBA"/>
</dbReference>
<dbReference type="InterPro" id="IPR002138">
    <property type="entry name" value="Pept_C14_p10"/>
</dbReference>
<dbReference type="OrthoDB" id="8816507at2759"/>
<evidence type="ECO:0000259" key="6">
    <source>
        <dbReference type="PROSITE" id="PS50207"/>
    </source>
</evidence>
<name>A0A6P7YMZ0_9AMPH</name>
<dbReference type="RefSeq" id="XP_030064551.1">
    <property type="nucleotide sequence ID" value="XM_030208691.1"/>
</dbReference>
<evidence type="ECO:0000313" key="11">
    <source>
        <dbReference type="RefSeq" id="XP_030064551.1"/>
    </source>
</evidence>
<dbReference type="InterPro" id="IPR015917">
    <property type="entry name" value="Pept_C14A"/>
</dbReference>
<dbReference type="Pfam" id="PF00656">
    <property type="entry name" value="Peptidase_C14"/>
    <property type="match status" value="1"/>
</dbReference>
<organism evidence="8 10">
    <name type="scientific">Microcaecilia unicolor</name>
    <dbReference type="NCBI Taxonomy" id="1415580"/>
    <lineage>
        <taxon>Eukaryota</taxon>
        <taxon>Metazoa</taxon>
        <taxon>Chordata</taxon>
        <taxon>Craniata</taxon>
        <taxon>Vertebrata</taxon>
        <taxon>Euteleostomi</taxon>
        <taxon>Amphibia</taxon>
        <taxon>Gymnophiona</taxon>
        <taxon>Siphonopidae</taxon>
        <taxon>Microcaecilia</taxon>
    </lineage>
</organism>
<dbReference type="GO" id="GO:0051604">
    <property type="term" value="P:protein maturation"/>
    <property type="evidence" value="ECO:0007669"/>
    <property type="project" value="UniProtKB-ARBA"/>
</dbReference>
<dbReference type="SUPFAM" id="SSF52129">
    <property type="entry name" value="Caspase-like"/>
    <property type="match status" value="1"/>
</dbReference>
<dbReference type="AlphaFoldDB" id="A0A6P7YMZ0"/>
<gene>
    <name evidence="9 10 11 12" type="primary">CFLAR</name>
</gene>
<evidence type="ECO:0000313" key="10">
    <source>
        <dbReference type="RefSeq" id="XP_030064550.1"/>
    </source>
</evidence>
<keyword evidence="8" id="KW-1185">Reference proteome</keyword>
<evidence type="ECO:0000259" key="7">
    <source>
        <dbReference type="PROSITE" id="PS50208"/>
    </source>
</evidence>
<dbReference type="GO" id="GO:0006508">
    <property type="term" value="P:proteolysis"/>
    <property type="evidence" value="ECO:0007669"/>
    <property type="project" value="InterPro"/>
</dbReference>
<dbReference type="Gene3D" id="3.40.50.1460">
    <property type="match status" value="2"/>
</dbReference>
<keyword evidence="2" id="KW-0053">Apoptosis</keyword>